<organism evidence="2 3">
    <name type="scientific">Rhizosphaericola mali</name>
    <dbReference type="NCBI Taxonomy" id="2545455"/>
    <lineage>
        <taxon>Bacteria</taxon>
        <taxon>Pseudomonadati</taxon>
        <taxon>Bacteroidota</taxon>
        <taxon>Chitinophagia</taxon>
        <taxon>Chitinophagales</taxon>
        <taxon>Chitinophagaceae</taxon>
        <taxon>Rhizosphaericola</taxon>
    </lineage>
</organism>
<feature type="transmembrane region" description="Helical" evidence="1">
    <location>
        <begin position="87"/>
        <end position="107"/>
    </location>
</feature>
<gene>
    <name evidence="2" type="ORF">E0W69_017000</name>
</gene>
<feature type="transmembrane region" description="Helical" evidence="1">
    <location>
        <begin position="58"/>
        <end position="75"/>
    </location>
</feature>
<reference evidence="2 3" key="1">
    <citation type="submission" date="2019-09" db="EMBL/GenBank/DDBJ databases">
        <title>Complete genome sequence of Arachidicoccus sp. B3-10 isolated from apple orchard soil.</title>
        <authorList>
            <person name="Kim H.S."/>
            <person name="Han K.-I."/>
            <person name="Suh M.K."/>
            <person name="Lee K.C."/>
            <person name="Eom M.K."/>
            <person name="Kim J.-S."/>
            <person name="Kang S.W."/>
            <person name="Sin Y."/>
            <person name="Lee J.-S."/>
        </authorList>
    </citation>
    <scope>NUCLEOTIDE SEQUENCE [LARGE SCALE GENOMIC DNA]</scope>
    <source>
        <strain evidence="2 3">B3-10</strain>
    </source>
</reference>
<keyword evidence="1" id="KW-1133">Transmembrane helix</keyword>
<keyword evidence="1" id="KW-0812">Transmembrane</keyword>
<dbReference type="Proteomes" id="UP000292424">
    <property type="component" value="Chromosome"/>
</dbReference>
<evidence type="ECO:0000313" key="3">
    <source>
        <dbReference type="Proteomes" id="UP000292424"/>
    </source>
</evidence>
<evidence type="ECO:0000256" key="1">
    <source>
        <dbReference type="SAM" id="Phobius"/>
    </source>
</evidence>
<dbReference type="KEGG" id="arac:E0W69_017000"/>
<keyword evidence="3" id="KW-1185">Reference proteome</keyword>
<feature type="transmembrane region" description="Helical" evidence="1">
    <location>
        <begin position="12"/>
        <end position="32"/>
    </location>
</feature>
<evidence type="ECO:0000313" key="2">
    <source>
        <dbReference type="EMBL" id="QES90276.1"/>
    </source>
</evidence>
<dbReference type="RefSeq" id="WP_131331248.1">
    <property type="nucleotide sequence ID" value="NZ_CP044016.1"/>
</dbReference>
<accession>A0A5P2G392</accession>
<keyword evidence="1" id="KW-0472">Membrane</keyword>
<name>A0A5P2G392_9BACT</name>
<feature type="transmembrane region" description="Helical" evidence="1">
    <location>
        <begin position="119"/>
        <end position="141"/>
    </location>
</feature>
<proteinExistence type="predicted"/>
<dbReference type="EMBL" id="CP044016">
    <property type="protein sequence ID" value="QES90276.1"/>
    <property type="molecule type" value="Genomic_DNA"/>
</dbReference>
<protein>
    <submittedName>
        <fullName evidence="2">Uncharacterized protein</fullName>
    </submittedName>
</protein>
<sequence>MKLIQRQPKRFNLITICSILLVVTYFLPWIIVDFLKIHFTGLSISTSYKNFDFLKKNTYLNISYLLWGIPLLSLLHIGADIFGFKGWFLRLDFLAGIAAVVITYIILRYIDKEGPTALVYGYYCSAIISFIGGLLGLLKYLKEKK</sequence>
<dbReference type="AlphaFoldDB" id="A0A5P2G392"/>